<evidence type="ECO:0000256" key="1">
    <source>
        <dbReference type="SAM" id="MobiDB-lite"/>
    </source>
</evidence>
<feature type="compositionally biased region" description="Polar residues" evidence="1">
    <location>
        <begin position="1"/>
        <end position="16"/>
    </location>
</feature>
<dbReference type="EMBL" id="JANJYJ010000009">
    <property type="protein sequence ID" value="KAK3188241.1"/>
    <property type="molecule type" value="Genomic_DNA"/>
</dbReference>
<sequence length="432" mass="49311">MNTWNNNSRDTALQQTSEEDNIHIGTGQDSWNLEEEIAKVVENGAALGVDFNKKDTDGWNIVVEIAKSTLFILWCLGGDFNIVLDPSESRGGGSDMGSIRFFHDFVRQAMVVDISIRGVSFTCTNNWERVSWVGSIVKEVNFSFITLIPRCANPDTMSDFRPISLVSSMYKLRKKSGGDSDWAKVFKCQKACLPIMYLGLPLGARPRAKSFWNPVIRRVESRLTSCKRKFLNKEGRVVLIKAVLASIHTYYMLAFKVPIGIEQALEKTQRSFLWGDGSLKRKSSEWPRLEADRYCQSTPFMKVVGSLFVEGSASTKILGEGLKMVIGNRNKTNFWSDVWWDNSLLKMLARGFLLLAVNKVGFVSNFGRLVDSKWEWKVMLRHPLFDWEQDQWKCFISILNNIVIRRDIQARILLPEFTVQMGIFQLVRFGNV</sequence>
<proteinExistence type="predicted"/>
<name>A0AAD9ZR20_9ROSI</name>
<accession>A0AAD9ZR20</accession>
<evidence type="ECO:0000313" key="2">
    <source>
        <dbReference type="EMBL" id="KAK3188241.1"/>
    </source>
</evidence>
<organism evidence="2 3">
    <name type="scientific">Dipteronia sinensis</name>
    <dbReference type="NCBI Taxonomy" id="43782"/>
    <lineage>
        <taxon>Eukaryota</taxon>
        <taxon>Viridiplantae</taxon>
        <taxon>Streptophyta</taxon>
        <taxon>Embryophyta</taxon>
        <taxon>Tracheophyta</taxon>
        <taxon>Spermatophyta</taxon>
        <taxon>Magnoliopsida</taxon>
        <taxon>eudicotyledons</taxon>
        <taxon>Gunneridae</taxon>
        <taxon>Pentapetalae</taxon>
        <taxon>rosids</taxon>
        <taxon>malvids</taxon>
        <taxon>Sapindales</taxon>
        <taxon>Sapindaceae</taxon>
        <taxon>Hippocastanoideae</taxon>
        <taxon>Acereae</taxon>
        <taxon>Dipteronia</taxon>
    </lineage>
</organism>
<evidence type="ECO:0000313" key="3">
    <source>
        <dbReference type="Proteomes" id="UP001281410"/>
    </source>
</evidence>
<keyword evidence="3" id="KW-1185">Reference proteome</keyword>
<protein>
    <submittedName>
        <fullName evidence="2">Uncharacterized protein</fullName>
    </submittedName>
</protein>
<dbReference type="AlphaFoldDB" id="A0AAD9ZR20"/>
<dbReference type="Proteomes" id="UP001281410">
    <property type="component" value="Unassembled WGS sequence"/>
</dbReference>
<dbReference type="PANTHER" id="PTHR33116:SF75">
    <property type="entry name" value="RIBONUCLEASE H PROTEIN"/>
    <property type="match status" value="1"/>
</dbReference>
<gene>
    <name evidence="2" type="ORF">Dsin_027802</name>
</gene>
<dbReference type="PANTHER" id="PTHR33116">
    <property type="entry name" value="REVERSE TRANSCRIPTASE ZINC-BINDING DOMAIN-CONTAINING PROTEIN-RELATED-RELATED"/>
    <property type="match status" value="1"/>
</dbReference>
<feature type="region of interest" description="Disordered" evidence="1">
    <location>
        <begin position="1"/>
        <end position="25"/>
    </location>
</feature>
<comment type="caution">
    <text evidence="2">The sequence shown here is derived from an EMBL/GenBank/DDBJ whole genome shotgun (WGS) entry which is preliminary data.</text>
</comment>
<reference evidence="2" key="1">
    <citation type="journal article" date="2023" name="Plant J.">
        <title>Genome sequences and population genomics provide insights into the demographic history, inbreeding, and mutation load of two 'living fossil' tree species of Dipteronia.</title>
        <authorList>
            <person name="Feng Y."/>
            <person name="Comes H.P."/>
            <person name="Chen J."/>
            <person name="Zhu S."/>
            <person name="Lu R."/>
            <person name="Zhang X."/>
            <person name="Li P."/>
            <person name="Qiu J."/>
            <person name="Olsen K.M."/>
            <person name="Qiu Y."/>
        </authorList>
    </citation>
    <scope>NUCLEOTIDE SEQUENCE</scope>
    <source>
        <strain evidence="2">NBL</strain>
    </source>
</reference>